<organism evidence="3 4">
    <name type="scientific">Wenyingzhuangia marina</name>
    <dbReference type="NCBI Taxonomy" id="1195760"/>
    <lineage>
        <taxon>Bacteria</taxon>
        <taxon>Pseudomonadati</taxon>
        <taxon>Bacteroidota</taxon>
        <taxon>Flavobacteriia</taxon>
        <taxon>Flavobacteriales</taxon>
        <taxon>Flavobacteriaceae</taxon>
        <taxon>Wenyingzhuangia</taxon>
    </lineage>
</organism>
<evidence type="ECO:0000313" key="3">
    <source>
        <dbReference type="EMBL" id="SHH80367.1"/>
    </source>
</evidence>
<dbReference type="SUPFAM" id="SSF53474">
    <property type="entry name" value="alpha/beta-Hydrolases"/>
    <property type="match status" value="1"/>
</dbReference>
<dbReference type="Proteomes" id="UP000184109">
    <property type="component" value="Unassembled WGS sequence"/>
</dbReference>
<dbReference type="InterPro" id="IPR049492">
    <property type="entry name" value="BD-FAE-like_dom"/>
</dbReference>
<dbReference type="Pfam" id="PF20434">
    <property type="entry name" value="BD-FAE"/>
    <property type="match status" value="1"/>
</dbReference>
<dbReference type="InterPro" id="IPR050300">
    <property type="entry name" value="GDXG_lipolytic_enzyme"/>
</dbReference>
<accession>A0A1M5VYS9</accession>
<keyword evidence="1" id="KW-0378">Hydrolase</keyword>
<feature type="domain" description="BD-FAE-like" evidence="2">
    <location>
        <begin position="39"/>
        <end position="204"/>
    </location>
</feature>
<dbReference type="PANTHER" id="PTHR48081:SF9">
    <property type="entry name" value="CARBOXYLESTERASE"/>
    <property type="match status" value="1"/>
</dbReference>
<dbReference type="STRING" id="1195760.SAMN05444281_2064"/>
<protein>
    <submittedName>
        <fullName evidence="3">Acetyl esterase/lipase</fullName>
    </submittedName>
</protein>
<dbReference type="InterPro" id="IPR029058">
    <property type="entry name" value="AB_hydrolase_fold"/>
</dbReference>
<dbReference type="Gene3D" id="3.40.50.1820">
    <property type="entry name" value="alpha/beta hydrolase"/>
    <property type="match status" value="1"/>
</dbReference>
<sequence>MLPFYVGAQDLEYKQSNAISYLDLKTDSLSEYQKKMCLLDIYYPQKKEKVPVIIWFHGGGLTTGEREVPAALKKKGYVIVGVGHRLAPLVKAESCIEDAAAAVAWVFKNIELYNGDPNSIFISGHSAGGYLALMITMNKKMLSKHGVDANKIAGLVPFSGHTITHFKIRSERGIPGKQPLIDEFAPLYYVRKEAPPILLITGDRELEMLGRYEENAYFYRMMKVCGHNDIKLYEMDGYGHIMVGPAYPLLLRFVERVSKVKMSN</sequence>
<evidence type="ECO:0000259" key="2">
    <source>
        <dbReference type="Pfam" id="PF20434"/>
    </source>
</evidence>
<keyword evidence="4" id="KW-1185">Reference proteome</keyword>
<name>A0A1M5VYS9_9FLAO</name>
<dbReference type="PANTHER" id="PTHR48081">
    <property type="entry name" value="AB HYDROLASE SUPERFAMILY PROTEIN C4A8.06C"/>
    <property type="match status" value="1"/>
</dbReference>
<dbReference type="OrthoDB" id="9777975at2"/>
<dbReference type="GO" id="GO:0016787">
    <property type="term" value="F:hydrolase activity"/>
    <property type="evidence" value="ECO:0007669"/>
    <property type="project" value="UniProtKB-KW"/>
</dbReference>
<evidence type="ECO:0000256" key="1">
    <source>
        <dbReference type="ARBA" id="ARBA00022801"/>
    </source>
</evidence>
<dbReference type="AlphaFoldDB" id="A0A1M5VYS9"/>
<evidence type="ECO:0000313" key="4">
    <source>
        <dbReference type="Proteomes" id="UP000184109"/>
    </source>
</evidence>
<reference evidence="4" key="1">
    <citation type="submission" date="2016-11" db="EMBL/GenBank/DDBJ databases">
        <authorList>
            <person name="Varghese N."/>
            <person name="Submissions S."/>
        </authorList>
    </citation>
    <scope>NUCLEOTIDE SEQUENCE [LARGE SCALE GENOMIC DNA]</scope>
    <source>
        <strain evidence="4">DSM 100572</strain>
    </source>
</reference>
<dbReference type="EMBL" id="FQXQ01000004">
    <property type="protein sequence ID" value="SHH80367.1"/>
    <property type="molecule type" value="Genomic_DNA"/>
</dbReference>
<proteinExistence type="predicted"/>
<gene>
    <name evidence="3" type="ORF">SAMN05444281_2064</name>
</gene>